<dbReference type="Proteomes" id="UP000250235">
    <property type="component" value="Unassembled WGS sequence"/>
</dbReference>
<dbReference type="EMBL" id="KQ995311">
    <property type="protein sequence ID" value="KZV47123.1"/>
    <property type="molecule type" value="Genomic_DNA"/>
</dbReference>
<evidence type="ECO:0000313" key="3">
    <source>
        <dbReference type="Proteomes" id="UP000250235"/>
    </source>
</evidence>
<feature type="region of interest" description="Disordered" evidence="1">
    <location>
        <begin position="80"/>
        <end position="156"/>
    </location>
</feature>
<keyword evidence="3" id="KW-1185">Reference proteome</keyword>
<feature type="compositionally biased region" description="Polar residues" evidence="1">
    <location>
        <begin position="144"/>
        <end position="156"/>
    </location>
</feature>
<feature type="compositionally biased region" description="Basic and acidic residues" evidence="1">
    <location>
        <begin position="504"/>
        <end position="536"/>
    </location>
</feature>
<accession>A0A2Z7CK45</accession>
<gene>
    <name evidence="2" type="ORF">F511_25469</name>
</gene>
<reference evidence="2 3" key="1">
    <citation type="journal article" date="2015" name="Proc. Natl. Acad. Sci. U.S.A.">
        <title>The resurrection genome of Boea hygrometrica: A blueprint for survival of dehydration.</title>
        <authorList>
            <person name="Xiao L."/>
            <person name="Yang G."/>
            <person name="Zhang L."/>
            <person name="Yang X."/>
            <person name="Zhao S."/>
            <person name="Ji Z."/>
            <person name="Zhou Q."/>
            <person name="Hu M."/>
            <person name="Wang Y."/>
            <person name="Chen M."/>
            <person name="Xu Y."/>
            <person name="Jin H."/>
            <person name="Xiao X."/>
            <person name="Hu G."/>
            <person name="Bao F."/>
            <person name="Hu Y."/>
            <person name="Wan P."/>
            <person name="Li L."/>
            <person name="Deng X."/>
            <person name="Kuang T."/>
            <person name="Xiang C."/>
            <person name="Zhu J.K."/>
            <person name="Oliver M.J."/>
            <person name="He Y."/>
        </authorList>
    </citation>
    <scope>NUCLEOTIDE SEQUENCE [LARGE SCALE GENOMIC DNA]</scope>
    <source>
        <strain evidence="3">cv. XS01</strain>
    </source>
</reference>
<evidence type="ECO:0000256" key="1">
    <source>
        <dbReference type="SAM" id="MobiDB-lite"/>
    </source>
</evidence>
<dbReference type="AlphaFoldDB" id="A0A2Z7CK45"/>
<name>A0A2Z7CK45_9LAMI</name>
<evidence type="ECO:0000313" key="2">
    <source>
        <dbReference type="EMBL" id="KZV47123.1"/>
    </source>
</evidence>
<feature type="region of interest" description="Disordered" evidence="1">
    <location>
        <begin position="212"/>
        <end position="239"/>
    </location>
</feature>
<sequence>MVAITTGLKVNWSQVLFQVLTAMVNNHTRQSQGFAVQLSVLLEFLVKADLGESFKLHPQKVLTNKSVHTYIKKYLGVGQAGETSKASGPTTSEQHSTADEPQALPKEPKKVAVENPKKKKQKFVQEGKKQKMAVQQPVEAGSQAAPTESMSETSSYTDLRPLAGLKKSHGAKQKHVVESSDSEATEFVPQLGVIRSQPLVNQKPLRRWLQKVETQADKTSNFDEQQNRMESETQMDQEGQDDNAFTIAQVEHEKYTADDEAGAGNQEKFIESIKQSQQSQTYTGKNAKGKGVLPYLDRPNPVEEHAGHPRHSRKIRVPTSNLRSLAQVLHWLQVEQHSIYEVGGRIVGATVDLNPAPGEQRKNLKLEPGNSQYTYTIIKTFIECSEEHTEPLGSLGLNGAGDDPVDELVPTGGDDLCAPVAAVPLTVFMIQFCHVATDKVSELLHRRDLIWYKLVELHLREAIAKHWKNFHKDKPSVNQDIMGIRMLEAELEDTRKRAKPTHSTPDERMDRELEHQNPKSTADGHIEEVDRTVEDV</sequence>
<feature type="compositionally biased region" description="Polar residues" evidence="1">
    <location>
        <begin position="81"/>
        <end position="95"/>
    </location>
</feature>
<feature type="compositionally biased region" description="Basic and acidic residues" evidence="1">
    <location>
        <begin position="106"/>
        <end position="116"/>
    </location>
</feature>
<feature type="region of interest" description="Disordered" evidence="1">
    <location>
        <begin position="492"/>
        <end position="536"/>
    </location>
</feature>
<organism evidence="2 3">
    <name type="scientific">Dorcoceras hygrometricum</name>
    <dbReference type="NCBI Taxonomy" id="472368"/>
    <lineage>
        <taxon>Eukaryota</taxon>
        <taxon>Viridiplantae</taxon>
        <taxon>Streptophyta</taxon>
        <taxon>Embryophyta</taxon>
        <taxon>Tracheophyta</taxon>
        <taxon>Spermatophyta</taxon>
        <taxon>Magnoliopsida</taxon>
        <taxon>eudicotyledons</taxon>
        <taxon>Gunneridae</taxon>
        <taxon>Pentapetalae</taxon>
        <taxon>asterids</taxon>
        <taxon>lamiids</taxon>
        <taxon>Lamiales</taxon>
        <taxon>Gesneriaceae</taxon>
        <taxon>Didymocarpoideae</taxon>
        <taxon>Trichosporeae</taxon>
        <taxon>Loxocarpinae</taxon>
        <taxon>Dorcoceras</taxon>
    </lineage>
</organism>
<proteinExistence type="predicted"/>
<protein>
    <submittedName>
        <fullName evidence="2">Phycocyanobilin ferredoxin oxidoreductase-like protein</fullName>
    </submittedName>
</protein>